<dbReference type="EMBL" id="CAGS01000339">
    <property type="protein sequence ID" value="CCF84834.1"/>
    <property type="molecule type" value="Genomic_DNA"/>
</dbReference>
<keyword evidence="3" id="KW-1185">Reference proteome</keyword>
<organism evidence="2 3">
    <name type="scientific">Nitrolancea hollandica Lb</name>
    <dbReference type="NCBI Taxonomy" id="1129897"/>
    <lineage>
        <taxon>Bacteria</taxon>
        <taxon>Pseudomonadati</taxon>
        <taxon>Thermomicrobiota</taxon>
        <taxon>Thermomicrobia</taxon>
        <taxon>Sphaerobacterales</taxon>
        <taxon>Sphaerobacterineae</taxon>
        <taxon>Sphaerobacteraceae</taxon>
        <taxon>Nitrolancea</taxon>
    </lineage>
</organism>
<feature type="transmembrane region" description="Helical" evidence="1">
    <location>
        <begin position="44"/>
        <end position="64"/>
    </location>
</feature>
<name>I4EJH2_9BACT</name>
<dbReference type="OrthoDB" id="4466711at2"/>
<evidence type="ECO:0000313" key="3">
    <source>
        <dbReference type="Proteomes" id="UP000004221"/>
    </source>
</evidence>
<evidence type="ECO:0000313" key="2">
    <source>
        <dbReference type="EMBL" id="CCF84834.1"/>
    </source>
</evidence>
<feature type="transmembrane region" description="Helical" evidence="1">
    <location>
        <begin position="20"/>
        <end position="38"/>
    </location>
</feature>
<feature type="transmembrane region" description="Helical" evidence="1">
    <location>
        <begin position="76"/>
        <end position="93"/>
    </location>
</feature>
<dbReference type="Proteomes" id="UP000004221">
    <property type="component" value="Unassembled WGS sequence"/>
</dbReference>
<keyword evidence="1" id="KW-0812">Transmembrane</keyword>
<comment type="caution">
    <text evidence="2">The sequence shown here is derived from an EMBL/GenBank/DDBJ whole genome shotgun (WGS) entry which is preliminary data.</text>
</comment>
<feature type="transmembrane region" description="Helical" evidence="1">
    <location>
        <begin position="124"/>
        <end position="143"/>
    </location>
</feature>
<keyword evidence="1" id="KW-1133">Transmembrane helix</keyword>
<accession>I4EJH2</accession>
<dbReference type="RefSeq" id="WP_008479301.1">
    <property type="nucleotide sequence ID" value="NZ_CAGS01000339.1"/>
</dbReference>
<protein>
    <submittedName>
        <fullName evidence="2">Uncharacterized protein</fullName>
    </submittedName>
</protein>
<proteinExistence type="predicted"/>
<feature type="transmembrane region" description="Helical" evidence="1">
    <location>
        <begin position="188"/>
        <end position="207"/>
    </location>
</feature>
<evidence type="ECO:0000256" key="1">
    <source>
        <dbReference type="SAM" id="Phobius"/>
    </source>
</evidence>
<reference evidence="2 3" key="1">
    <citation type="journal article" date="2012" name="ISME J.">
        <title>Nitrification expanded: discovery, physiology and genomics of a nitrite-oxidizing bacterium from the phylum Chloroflexi.</title>
        <authorList>
            <person name="Sorokin D.Y."/>
            <person name="Lucker S."/>
            <person name="Vejmelkova D."/>
            <person name="Kostrikina N.A."/>
            <person name="Kleerebezem R."/>
            <person name="Rijpstra W.I."/>
            <person name="Damste J.S."/>
            <person name="Le Paslier D."/>
            <person name="Muyzer G."/>
            <person name="Wagner M."/>
            <person name="van Loosdrecht M.C."/>
            <person name="Daims H."/>
        </authorList>
    </citation>
    <scope>NUCLEOTIDE SEQUENCE [LARGE SCALE GENOMIC DNA]</scope>
    <source>
        <strain evidence="3">none</strain>
    </source>
</reference>
<keyword evidence="1" id="KW-0472">Membrane</keyword>
<sequence>MMGDRAELSTVRLRTWSATLVAAIVGGFVFGIVVSAVNGAGIPALVPVSLILGVGWSWAGAAILLGRLTAGWQRSAMAGMTGLLLAVCGYYLGDMLRGVYRGIDASDPTGATFFTDWGAFVNHVLFWSIVSIIVGPLFGLIGSGSRRSDALGLVCKLVLPAVAAAEMVNRLRNDLPPVPDPARVATWSAVLVSALAIAALLVGWHLVKRFAARRF</sequence>
<gene>
    <name evidence="2" type="ORF">NITHO_4030003</name>
</gene>
<dbReference type="AlphaFoldDB" id="I4EJH2"/>